<evidence type="ECO:0000259" key="4">
    <source>
        <dbReference type="PROSITE" id="PS01031"/>
    </source>
</evidence>
<keyword evidence="6" id="KW-1185">Reference proteome</keyword>
<evidence type="ECO:0000313" key="6">
    <source>
        <dbReference type="Proteomes" id="UP000269721"/>
    </source>
</evidence>
<sequence>MWGADGGSQLNRSLQVLCAKLGRYSMGLDLRIFALIGIQSREQQANGSESQVRNAETRSKATTRQLLHLVHLSVALSARDDLLHIGHGDEDVRGFISTAVASREMKGVVFSVAVGVAESFGIPLTPLDSTTVVERENSIVWPPMSAAIFRRYFARCVSLGSPSTWLFLLDIGSARSTTLVVMRGSESIGSVCSGSVDPDSVMRRPHHTPVQISFPQPAFAPLPSSLPTRNLTPTPHSHSQTCTMSSSDVLASRPAETNANMKRPDYTHGPRMDIFDTQDDVKVYVDLPGMKKDEVAVKLQDGLLHISGIRKAHHMDKVERRHVLERAQGPFEVRKLALVS</sequence>
<feature type="region of interest" description="Disordered" evidence="3">
    <location>
        <begin position="223"/>
        <end position="250"/>
    </location>
</feature>
<evidence type="ECO:0000256" key="1">
    <source>
        <dbReference type="PROSITE-ProRule" id="PRU00285"/>
    </source>
</evidence>
<dbReference type="EMBL" id="KZ994118">
    <property type="protein sequence ID" value="RKO93775.1"/>
    <property type="molecule type" value="Genomic_DNA"/>
</dbReference>
<reference evidence="6" key="1">
    <citation type="journal article" date="2018" name="Nat. Microbiol.">
        <title>Leveraging single-cell genomics to expand the fungal tree of life.</title>
        <authorList>
            <person name="Ahrendt S.R."/>
            <person name="Quandt C.A."/>
            <person name="Ciobanu D."/>
            <person name="Clum A."/>
            <person name="Salamov A."/>
            <person name="Andreopoulos B."/>
            <person name="Cheng J.F."/>
            <person name="Woyke T."/>
            <person name="Pelin A."/>
            <person name="Henrissat B."/>
            <person name="Reynolds N.K."/>
            <person name="Benny G.L."/>
            <person name="Smith M.E."/>
            <person name="James T.Y."/>
            <person name="Grigoriev I.V."/>
        </authorList>
    </citation>
    <scope>NUCLEOTIDE SEQUENCE [LARGE SCALE GENOMIC DNA]</scope>
</reference>
<evidence type="ECO:0000256" key="3">
    <source>
        <dbReference type="SAM" id="MobiDB-lite"/>
    </source>
</evidence>
<comment type="similarity">
    <text evidence="1 2">Belongs to the small heat shock protein (HSP20) family.</text>
</comment>
<dbReference type="OrthoDB" id="1431247at2759"/>
<dbReference type="AlphaFoldDB" id="A0A4P9WNC9"/>
<dbReference type="Pfam" id="PF00011">
    <property type="entry name" value="HSP20"/>
    <property type="match status" value="1"/>
</dbReference>
<accession>A0A4P9WNC9</accession>
<feature type="compositionally biased region" description="Polar residues" evidence="3">
    <location>
        <begin position="225"/>
        <end position="250"/>
    </location>
</feature>
<proteinExistence type="inferred from homology"/>
<dbReference type="Gene3D" id="2.60.40.790">
    <property type="match status" value="1"/>
</dbReference>
<protein>
    <recommendedName>
        <fullName evidence="4">SHSP domain-containing protein</fullName>
    </recommendedName>
</protein>
<dbReference type="SUPFAM" id="SSF49764">
    <property type="entry name" value="HSP20-like chaperones"/>
    <property type="match status" value="1"/>
</dbReference>
<evidence type="ECO:0000256" key="2">
    <source>
        <dbReference type="RuleBase" id="RU003616"/>
    </source>
</evidence>
<dbReference type="CDD" id="cd06464">
    <property type="entry name" value="ACD_sHsps-like"/>
    <property type="match status" value="1"/>
</dbReference>
<dbReference type="PROSITE" id="PS01031">
    <property type="entry name" value="SHSP"/>
    <property type="match status" value="1"/>
</dbReference>
<name>A0A4P9WNC9_9FUNG</name>
<dbReference type="InterPro" id="IPR002068">
    <property type="entry name" value="A-crystallin/Hsp20_dom"/>
</dbReference>
<dbReference type="InterPro" id="IPR008978">
    <property type="entry name" value="HSP20-like_chaperone"/>
</dbReference>
<organism evidence="5 6">
    <name type="scientific">Blyttiomyces helicus</name>
    <dbReference type="NCBI Taxonomy" id="388810"/>
    <lineage>
        <taxon>Eukaryota</taxon>
        <taxon>Fungi</taxon>
        <taxon>Fungi incertae sedis</taxon>
        <taxon>Chytridiomycota</taxon>
        <taxon>Chytridiomycota incertae sedis</taxon>
        <taxon>Chytridiomycetes</taxon>
        <taxon>Chytridiomycetes incertae sedis</taxon>
        <taxon>Blyttiomyces</taxon>
    </lineage>
</organism>
<feature type="domain" description="SHSP" evidence="4">
    <location>
        <begin position="263"/>
        <end position="340"/>
    </location>
</feature>
<gene>
    <name evidence="5" type="ORF">BDK51DRAFT_37381</name>
</gene>
<dbReference type="Proteomes" id="UP000269721">
    <property type="component" value="Unassembled WGS sequence"/>
</dbReference>
<evidence type="ECO:0000313" key="5">
    <source>
        <dbReference type="EMBL" id="RKO93775.1"/>
    </source>
</evidence>